<evidence type="ECO:0000313" key="2">
    <source>
        <dbReference type="EMBL" id="KAF2903835.1"/>
    </source>
</evidence>
<organism evidence="2 3">
    <name type="scientific">Ignelater luminosus</name>
    <name type="common">Cucubano</name>
    <name type="synonym">Pyrophorus luminosus</name>
    <dbReference type="NCBI Taxonomy" id="2038154"/>
    <lineage>
        <taxon>Eukaryota</taxon>
        <taxon>Metazoa</taxon>
        <taxon>Ecdysozoa</taxon>
        <taxon>Arthropoda</taxon>
        <taxon>Hexapoda</taxon>
        <taxon>Insecta</taxon>
        <taxon>Pterygota</taxon>
        <taxon>Neoptera</taxon>
        <taxon>Endopterygota</taxon>
        <taxon>Coleoptera</taxon>
        <taxon>Polyphaga</taxon>
        <taxon>Elateriformia</taxon>
        <taxon>Elateroidea</taxon>
        <taxon>Elateridae</taxon>
        <taxon>Agrypninae</taxon>
        <taxon>Pyrophorini</taxon>
        <taxon>Ignelater</taxon>
    </lineage>
</organism>
<keyword evidence="3" id="KW-1185">Reference proteome</keyword>
<sequence>ARRDACVRRSKDRGDACWVGHQDMHGKPSGQAQDQCSAFPSGDCTATSPEFSGYEGDDESSALSAVSADRLTVHQSTPIRLTRRSHQFRVLWTTTSSEQPPVTGYYSSSNNKEIRKIRDGRGERVLNEVVQIEILGHFAATPESSVRKVATATGISRETVRRTFKMQILQELTKDNYDQRIQF</sequence>
<protein>
    <submittedName>
        <fullName evidence="2">Uncharacterized protein</fullName>
    </submittedName>
</protein>
<comment type="caution">
    <text evidence="2">The sequence shown here is derived from an EMBL/GenBank/DDBJ whole genome shotgun (WGS) entry which is preliminary data.</text>
</comment>
<reference evidence="2" key="1">
    <citation type="submission" date="2019-08" db="EMBL/GenBank/DDBJ databases">
        <title>The genome of the North American firefly Photinus pyralis.</title>
        <authorList>
            <consortium name="Photinus pyralis genome working group"/>
            <person name="Fallon T.R."/>
            <person name="Sander Lower S.E."/>
            <person name="Weng J.-K."/>
        </authorList>
    </citation>
    <scope>NUCLEOTIDE SEQUENCE</scope>
    <source>
        <strain evidence="2">TRF0915ILg1</strain>
        <tissue evidence="2">Whole body</tissue>
    </source>
</reference>
<dbReference type="AlphaFoldDB" id="A0A8K0DNY4"/>
<name>A0A8K0DNY4_IGNLU</name>
<dbReference type="Proteomes" id="UP000801492">
    <property type="component" value="Unassembled WGS sequence"/>
</dbReference>
<dbReference type="OrthoDB" id="6773620at2759"/>
<evidence type="ECO:0000313" key="3">
    <source>
        <dbReference type="Proteomes" id="UP000801492"/>
    </source>
</evidence>
<feature type="compositionally biased region" description="Basic and acidic residues" evidence="1">
    <location>
        <begin position="1"/>
        <end position="15"/>
    </location>
</feature>
<accession>A0A8K0DNY4</accession>
<proteinExistence type="predicted"/>
<feature type="non-terminal residue" evidence="2">
    <location>
        <position position="1"/>
    </location>
</feature>
<gene>
    <name evidence="2" type="ORF">ILUMI_02333</name>
</gene>
<dbReference type="EMBL" id="VTPC01000923">
    <property type="protein sequence ID" value="KAF2903835.1"/>
    <property type="molecule type" value="Genomic_DNA"/>
</dbReference>
<evidence type="ECO:0000256" key="1">
    <source>
        <dbReference type="SAM" id="MobiDB-lite"/>
    </source>
</evidence>
<feature type="region of interest" description="Disordered" evidence="1">
    <location>
        <begin position="1"/>
        <end position="37"/>
    </location>
</feature>